<comment type="similarity">
    <text evidence="2">Belongs to the noggin family.</text>
</comment>
<feature type="disulfide bond" evidence="6">
    <location>
        <begin position="179"/>
        <end position="225"/>
    </location>
</feature>
<dbReference type="GO" id="GO:0009953">
    <property type="term" value="P:dorsal/ventral pattern formation"/>
    <property type="evidence" value="ECO:0007669"/>
    <property type="project" value="TreeGrafter"/>
</dbReference>
<evidence type="ECO:0000256" key="1">
    <source>
        <dbReference type="ARBA" id="ARBA00004613"/>
    </source>
</evidence>
<dbReference type="KEGG" id="epa:110238095"/>
<keyword evidence="4" id="KW-0964">Secreted</keyword>
<evidence type="ECO:0000256" key="2">
    <source>
        <dbReference type="ARBA" id="ARBA00007480"/>
    </source>
</evidence>
<dbReference type="PIRSF" id="PIRSF008129">
    <property type="entry name" value="Noggin"/>
    <property type="match status" value="1"/>
</dbReference>
<dbReference type="Gene3D" id="1.10.287.520">
    <property type="entry name" value="Helix hairpin bin"/>
    <property type="match status" value="1"/>
</dbReference>
<dbReference type="PANTHER" id="PTHR10494:SF6">
    <property type="entry name" value="NOGGIN"/>
    <property type="match status" value="1"/>
</dbReference>
<evidence type="ECO:0008006" key="10">
    <source>
        <dbReference type="Google" id="ProtNLM"/>
    </source>
</evidence>
<keyword evidence="6" id="KW-1015">Disulfide bond</keyword>
<reference evidence="8" key="1">
    <citation type="submission" date="2022-11" db="UniProtKB">
        <authorList>
            <consortium name="EnsemblMetazoa"/>
        </authorList>
    </citation>
    <scope>IDENTIFICATION</scope>
</reference>
<comment type="subcellular location">
    <subcellularLocation>
        <location evidence="1">Secreted</location>
    </subcellularLocation>
</comment>
<dbReference type="GeneID" id="110238095"/>
<evidence type="ECO:0000313" key="8">
    <source>
        <dbReference type="EnsemblMetazoa" id="XP_028514596.1"/>
    </source>
</evidence>
<organism evidence="8 9">
    <name type="scientific">Exaiptasia diaphana</name>
    <name type="common">Tropical sea anemone</name>
    <name type="synonym">Aiptasia pulchella</name>
    <dbReference type="NCBI Taxonomy" id="2652724"/>
    <lineage>
        <taxon>Eukaryota</taxon>
        <taxon>Metazoa</taxon>
        <taxon>Cnidaria</taxon>
        <taxon>Anthozoa</taxon>
        <taxon>Hexacorallia</taxon>
        <taxon>Actiniaria</taxon>
        <taxon>Aiptasiidae</taxon>
        <taxon>Exaiptasia</taxon>
    </lineage>
</organism>
<proteinExistence type="inferred from homology"/>
<evidence type="ECO:0000256" key="6">
    <source>
        <dbReference type="PIRSR" id="PIRSR008129-1"/>
    </source>
</evidence>
<feature type="disulfide bond" evidence="6">
    <location>
        <begin position="202"/>
        <end position="210"/>
    </location>
</feature>
<dbReference type="GO" id="GO:0005615">
    <property type="term" value="C:extracellular space"/>
    <property type="evidence" value="ECO:0007669"/>
    <property type="project" value="TreeGrafter"/>
</dbReference>
<dbReference type="EnsemblMetazoa" id="XM_021043742.2">
    <property type="protein sequence ID" value="XP_020899401.1"/>
    <property type="gene ID" value="LOC110238095"/>
</dbReference>
<feature type="signal peptide" evidence="7">
    <location>
        <begin position="1"/>
        <end position="18"/>
    </location>
</feature>
<dbReference type="SUPFAM" id="SSF57501">
    <property type="entry name" value="Cystine-knot cytokines"/>
    <property type="match status" value="1"/>
</dbReference>
<dbReference type="GO" id="GO:0045596">
    <property type="term" value="P:negative regulation of cell differentiation"/>
    <property type="evidence" value="ECO:0007669"/>
    <property type="project" value="InterPro"/>
</dbReference>
<evidence type="ECO:0000256" key="5">
    <source>
        <dbReference type="ARBA" id="ARBA00022729"/>
    </source>
</evidence>
<evidence type="ECO:0000256" key="3">
    <source>
        <dbReference type="ARBA" id="ARBA00022473"/>
    </source>
</evidence>
<dbReference type="InterPro" id="IPR029034">
    <property type="entry name" value="Cystine-knot_cytokine"/>
</dbReference>
<dbReference type="PANTHER" id="PTHR10494">
    <property type="entry name" value="BONE MORPHOGENETIC PROTEIN INHIBITOR, NOGGIN"/>
    <property type="match status" value="1"/>
</dbReference>
<dbReference type="EnsemblMetazoa" id="XM_028658795.1">
    <property type="protein sequence ID" value="XP_028514596.1"/>
    <property type="gene ID" value="LOC110238095"/>
</dbReference>
<sequence length="232" mass="27253">MSTWNYLLILCSLSQVMSDGKSFSSSFHMLEPARKPVTCIKPPVLDPPYYRDPRHDEMDPRKLRKLLGAAYNPEYTAMTENEVHKRRKEEFLRSLKDINSPEHEVYRKILVKSMPQHIKDLDFTMPGLRRSLGPRASRKLQLWLWKMSSCPVFSKWKYFGVRYWPPYRNIGRCGKKRSCSFPRGMKCKKSDTKTVASLRWVCFNNNTVTCRWMKIDLAVITKCQCTCSHSKS</sequence>
<dbReference type="Gene3D" id="2.10.90.10">
    <property type="entry name" value="Cystine-knot cytokines"/>
    <property type="match status" value="1"/>
</dbReference>
<evidence type="ECO:0000256" key="7">
    <source>
        <dbReference type="SAM" id="SignalP"/>
    </source>
</evidence>
<keyword evidence="3" id="KW-0217">Developmental protein</keyword>
<dbReference type="AlphaFoldDB" id="A0A913YJS9"/>
<evidence type="ECO:0000313" key="9">
    <source>
        <dbReference type="Proteomes" id="UP000887567"/>
    </source>
</evidence>
<feature type="chain" id="PRO_5038275542" description="Noggin" evidence="7">
    <location>
        <begin position="19"/>
        <end position="232"/>
    </location>
</feature>
<name>A0A913YJS9_EXADI</name>
<dbReference type="InterPro" id="IPR008717">
    <property type="entry name" value="Noggin"/>
</dbReference>
<dbReference type="Pfam" id="PF05806">
    <property type="entry name" value="Noggin"/>
    <property type="match status" value="1"/>
</dbReference>
<dbReference type="OMA" id="QRFCTWI"/>
<dbReference type="RefSeq" id="XP_020899401.1">
    <property type="nucleotide sequence ID" value="XM_021043742.2"/>
</dbReference>
<feature type="disulfide bond" evidence="6">
    <location>
        <begin position="173"/>
        <end position="223"/>
    </location>
</feature>
<dbReference type="OrthoDB" id="5950649at2759"/>
<keyword evidence="5 7" id="KW-0732">Signal</keyword>
<dbReference type="Proteomes" id="UP000887567">
    <property type="component" value="Unplaced"/>
</dbReference>
<protein>
    <recommendedName>
        <fullName evidence="10">Noggin</fullName>
    </recommendedName>
</protein>
<accession>A0A913YJS9</accession>
<evidence type="ECO:0000256" key="4">
    <source>
        <dbReference type="ARBA" id="ARBA00022525"/>
    </source>
</evidence>
<dbReference type="GO" id="GO:0030514">
    <property type="term" value="P:negative regulation of BMP signaling pathway"/>
    <property type="evidence" value="ECO:0007669"/>
    <property type="project" value="InterPro"/>
</dbReference>
<keyword evidence="9" id="KW-1185">Reference proteome</keyword>
<dbReference type="RefSeq" id="XP_028514596.1">
    <property type="nucleotide sequence ID" value="XM_028658795.1"/>
</dbReference>
<feature type="disulfide bond" evidence="6">
    <location>
        <begin position="150"/>
        <end position="187"/>
    </location>
</feature>